<dbReference type="PROSITE" id="PS51471">
    <property type="entry name" value="FE2OG_OXY"/>
    <property type="match status" value="1"/>
</dbReference>
<dbReference type="PANTHER" id="PTHR31573">
    <property type="entry name" value="ALPHA-KETOGLUTARATE-DEPENDENT DIOXYGENASE ALKB HOMOLOG 2"/>
    <property type="match status" value="1"/>
</dbReference>
<dbReference type="InterPro" id="IPR005123">
    <property type="entry name" value="Oxoglu/Fe-dep_dioxygenase_dom"/>
</dbReference>
<dbReference type="Gene3D" id="2.60.120.590">
    <property type="entry name" value="Alpha-ketoglutarate-dependent dioxygenase AlkB-like"/>
    <property type="match status" value="1"/>
</dbReference>
<reference evidence="3 4" key="1">
    <citation type="journal article" date="2015" name="Fungal Genet. Biol.">
        <title>Evolution of novel wood decay mechanisms in Agaricales revealed by the genome sequences of Fistulina hepatica and Cylindrobasidium torrendii.</title>
        <authorList>
            <person name="Floudas D."/>
            <person name="Held B.W."/>
            <person name="Riley R."/>
            <person name="Nagy L.G."/>
            <person name="Koehler G."/>
            <person name="Ransdell A.S."/>
            <person name="Younus H."/>
            <person name="Chow J."/>
            <person name="Chiniquy J."/>
            <person name="Lipzen A."/>
            <person name="Tritt A."/>
            <person name="Sun H."/>
            <person name="Haridas S."/>
            <person name="LaButti K."/>
            <person name="Ohm R.A."/>
            <person name="Kues U."/>
            <person name="Blanchette R.A."/>
            <person name="Grigoriev I.V."/>
            <person name="Minto R.E."/>
            <person name="Hibbett D.S."/>
        </authorList>
    </citation>
    <scope>NUCLEOTIDE SEQUENCE [LARGE SCALE GENOMIC DNA]</scope>
    <source>
        <strain evidence="3 4">FP15055 ss-10</strain>
    </source>
</reference>
<organism evidence="3 4">
    <name type="scientific">Cylindrobasidium torrendii FP15055 ss-10</name>
    <dbReference type="NCBI Taxonomy" id="1314674"/>
    <lineage>
        <taxon>Eukaryota</taxon>
        <taxon>Fungi</taxon>
        <taxon>Dikarya</taxon>
        <taxon>Basidiomycota</taxon>
        <taxon>Agaricomycotina</taxon>
        <taxon>Agaricomycetes</taxon>
        <taxon>Agaricomycetidae</taxon>
        <taxon>Agaricales</taxon>
        <taxon>Marasmiineae</taxon>
        <taxon>Physalacriaceae</taxon>
        <taxon>Cylindrobasidium</taxon>
    </lineage>
</organism>
<protein>
    <recommendedName>
        <fullName evidence="2">Fe2OG dioxygenase domain-containing protein</fullName>
    </recommendedName>
</protein>
<dbReference type="InterPro" id="IPR032852">
    <property type="entry name" value="ALKBH2"/>
</dbReference>
<feature type="domain" description="Fe2OG dioxygenase" evidence="2">
    <location>
        <begin position="858"/>
        <end position="966"/>
    </location>
</feature>
<sequence length="975" mass="109150">MIAGFVRRIHDQSLTALAVTGSHLIEPLLVTVMANNDIPIPSDLLDRSLLESGLLKQFLESRGRGRGRRGNDGDLDTTVNAILKDHRRALRTWLEYAFASRSEEDAKKGFVLDKNHARLFVETFAALADATFGNDSRKAAIKVVDEARKRKHFEQLHHYLDPRVHPKLYYPVEQCVSLQTPSAQPPKRKATASLDDRRAKRVQVEVEELPAVEKRKRGRPPKQKPAGASQVKQEPVPVPVPPAKGKPGRPRKVKMEDVSLLSMEVTSTTALEASMVDEPPSGIPTAPALAVKDEATEIPLHAGFKNQVHVMGLPANCTPPLNRQPCPMQPPLWAESRQELCEAFPWFRSYQGGVYFSNELAKGYLLSKHASLRDGWFHDGKLIISHGGGKAASVTQAQGTTKHNAASDQKEGDKSVRALLKTHFAKEPIALVIDDHYIHFPYSLAAARRQNVAQHLEPDNQNGFTYVILGFYFIKDVWTEYQPAENDGGKVVRYKFAFQWCAGQDDPWWLSNTKPNPIADSAIVSQGRSRPRPIKVDKTQDRSSEILILHRPVQQCMLCGKASPQVYAHVWMCLDSSCPAFFHSSGQLQDMQQENNAEQFVNNRLTVDVSKPIPRMLNYHPDFLASVPDPGSIPKHLRIIPGNPAKDMVRGKTETDDGTGTATEFTRGFHCRACGRLSCRWLWRCWSCPTCGQELRSPMRMQGVRDLWRELNLGTVDSPRMWSIEDQRISLPYVSIIPAQDGDGALRRETFILPDNAGRIHRISHLRRQSAKRADSILALYQEEAQSGALEFRRWPMRAHKCRGKLLTNYFSHNCGKPYNYVGGADNTVDWDVAPQAVIQARELLHERLKHVLDETYEFNEVLSAAYMEDQSMAFHSDAEDGLGPIVAGLSLGSPAKMIFRLHRKHLPTPGDGNTGKKASLRPNSLTIVLNHGDICIMDGARVQECYEHTVVPEGFRIAATARQIDVAKNGLKLK</sequence>
<dbReference type="OrthoDB" id="2163491at2759"/>
<dbReference type="SUPFAM" id="SSF51197">
    <property type="entry name" value="Clavaminate synthase-like"/>
    <property type="match status" value="1"/>
</dbReference>
<evidence type="ECO:0000313" key="3">
    <source>
        <dbReference type="EMBL" id="KIY70253.1"/>
    </source>
</evidence>
<evidence type="ECO:0000313" key="4">
    <source>
        <dbReference type="Proteomes" id="UP000054007"/>
    </source>
</evidence>
<name>A0A0D7BI81_9AGAR</name>
<proteinExistence type="predicted"/>
<feature type="region of interest" description="Disordered" evidence="1">
    <location>
        <begin position="179"/>
        <end position="254"/>
    </location>
</feature>
<dbReference type="InterPro" id="IPR037151">
    <property type="entry name" value="AlkB-like_sf"/>
</dbReference>
<dbReference type="EMBL" id="KN880471">
    <property type="protein sequence ID" value="KIY70253.1"/>
    <property type="molecule type" value="Genomic_DNA"/>
</dbReference>
<dbReference type="PANTHER" id="PTHR31573:SF4">
    <property type="entry name" value="FE2OG DIOXYGENASE DOMAIN-CONTAINING PROTEIN"/>
    <property type="match status" value="1"/>
</dbReference>
<dbReference type="InterPro" id="IPR027450">
    <property type="entry name" value="AlkB-like"/>
</dbReference>
<accession>A0A0D7BI81</accession>
<dbReference type="STRING" id="1314674.A0A0D7BI81"/>
<evidence type="ECO:0000256" key="1">
    <source>
        <dbReference type="SAM" id="MobiDB-lite"/>
    </source>
</evidence>
<evidence type="ECO:0000259" key="2">
    <source>
        <dbReference type="PROSITE" id="PS51471"/>
    </source>
</evidence>
<dbReference type="GO" id="GO:0006307">
    <property type="term" value="P:DNA alkylation repair"/>
    <property type="evidence" value="ECO:0007669"/>
    <property type="project" value="TreeGrafter"/>
</dbReference>
<dbReference type="Pfam" id="PF13532">
    <property type="entry name" value="2OG-FeII_Oxy_2"/>
    <property type="match status" value="1"/>
</dbReference>
<dbReference type="GO" id="GO:0008198">
    <property type="term" value="F:ferrous iron binding"/>
    <property type="evidence" value="ECO:0007669"/>
    <property type="project" value="TreeGrafter"/>
</dbReference>
<keyword evidence="4" id="KW-1185">Reference proteome</keyword>
<dbReference type="AlphaFoldDB" id="A0A0D7BI81"/>
<dbReference type="GO" id="GO:0035516">
    <property type="term" value="F:broad specificity oxidative DNA demethylase activity"/>
    <property type="evidence" value="ECO:0007669"/>
    <property type="project" value="TreeGrafter"/>
</dbReference>
<dbReference type="GO" id="GO:0051747">
    <property type="term" value="F:cytosine C-5 DNA demethylase activity"/>
    <property type="evidence" value="ECO:0007669"/>
    <property type="project" value="TreeGrafter"/>
</dbReference>
<dbReference type="Proteomes" id="UP000054007">
    <property type="component" value="Unassembled WGS sequence"/>
</dbReference>
<gene>
    <name evidence="3" type="ORF">CYLTODRAFT_371381</name>
</gene>
<feature type="compositionally biased region" description="Basic and acidic residues" evidence="1">
    <location>
        <begin position="194"/>
        <end position="204"/>
    </location>
</feature>